<dbReference type="Gene3D" id="3.30.160.60">
    <property type="entry name" value="Classic Zinc Finger"/>
    <property type="match status" value="1"/>
</dbReference>
<evidence type="ECO:0000256" key="3">
    <source>
        <dbReference type="ARBA" id="ARBA00022771"/>
    </source>
</evidence>
<evidence type="ECO:0000259" key="7">
    <source>
        <dbReference type="PROSITE" id="PS50157"/>
    </source>
</evidence>
<keyword evidence="8" id="KW-1185">Reference proteome</keyword>
<name>A0A1I7X9X7_HETBA</name>
<protein>
    <submittedName>
        <fullName evidence="9">C2H2-type domain-containing protein</fullName>
    </submittedName>
</protein>
<feature type="domain" description="C2H2-type" evidence="7">
    <location>
        <begin position="362"/>
        <end position="390"/>
    </location>
</feature>
<dbReference type="SMART" id="SM00355">
    <property type="entry name" value="ZnF_C2H2"/>
    <property type="match status" value="6"/>
</dbReference>
<keyword evidence="4" id="KW-0862">Zinc</keyword>
<dbReference type="InterPro" id="IPR013087">
    <property type="entry name" value="Znf_C2H2_type"/>
</dbReference>
<dbReference type="PROSITE" id="PS50157">
    <property type="entry name" value="ZINC_FINGER_C2H2_2"/>
    <property type="match status" value="2"/>
</dbReference>
<keyword evidence="3 5" id="KW-0863">Zinc-finger</keyword>
<dbReference type="GO" id="GO:0008270">
    <property type="term" value="F:zinc ion binding"/>
    <property type="evidence" value="ECO:0007669"/>
    <property type="project" value="UniProtKB-KW"/>
</dbReference>
<evidence type="ECO:0000256" key="2">
    <source>
        <dbReference type="ARBA" id="ARBA00022737"/>
    </source>
</evidence>
<dbReference type="PANTHER" id="PTHR24379">
    <property type="entry name" value="KRAB AND ZINC FINGER DOMAIN-CONTAINING"/>
    <property type="match status" value="1"/>
</dbReference>
<reference evidence="9" key="1">
    <citation type="submission" date="2016-11" db="UniProtKB">
        <authorList>
            <consortium name="WormBaseParasite"/>
        </authorList>
    </citation>
    <scope>IDENTIFICATION</scope>
</reference>
<evidence type="ECO:0000256" key="1">
    <source>
        <dbReference type="ARBA" id="ARBA00022723"/>
    </source>
</evidence>
<evidence type="ECO:0000256" key="5">
    <source>
        <dbReference type="PROSITE-ProRule" id="PRU00042"/>
    </source>
</evidence>
<proteinExistence type="predicted"/>
<feature type="region of interest" description="Disordered" evidence="6">
    <location>
        <begin position="1"/>
        <end position="40"/>
    </location>
</feature>
<dbReference type="PROSITE" id="PS00028">
    <property type="entry name" value="ZINC_FINGER_C2H2_1"/>
    <property type="match status" value="3"/>
</dbReference>
<feature type="domain" description="C2H2-type" evidence="7">
    <location>
        <begin position="256"/>
        <end position="284"/>
    </location>
</feature>
<dbReference type="GO" id="GO:0005634">
    <property type="term" value="C:nucleus"/>
    <property type="evidence" value="ECO:0007669"/>
    <property type="project" value="TreeGrafter"/>
</dbReference>
<sequence>MTAPPRKVPRIISRGTPRLAKYASDKNSDVGEPTPSDDSVRAEDDLLSQELRDEQLVVRDGVVVAVHQSSKTVTSGKRIVIEDGISKVANEPYTQNPLPGIADEIESYPCKFCLDKVFLTSFGLERHARQVHRDRMTEIQLQISTISSEWRRREEERGRQRERAHIARLRQEAIAQQAVRQATLGTLGAATTDLNSTSTDTALDTIERYEACRICSLLVNALHPTAMESHLRAHKKNDELRSQLLAEYGPEIVSRLTCHDCHLVFTDEKKLMIHTENMHVRRRKFICKWCGHVCPSVAELNIHKADVHAMPAYSQRHERIMRNKLDSRHRNSAALGAPSKKNEMQSRHGHHIVNNDNMPCRTVCDECGLRLVRPSLLIRHMLRVHSKEAFSCHVETSGMPPFKIDVDRGRILWTCCDVSYTDRTDFLHHRRQEHLEKLTSIFMNDDHQIRMDRQTNTERLLNLANINLPEGESSMTTYTGELVSAPDGTMQVIVPEGVNVDGGEIYVMLVDENGIEAKDGHSNLLPVEMEMITEDGEQQPETSQPDDDIIAQAAAAAMNEGGDAVTISEEQYERLRMEYGDQLNNMVMAITQIVFVNEADIGENSIMIEGESEEGVHESERRTEEEIFAQIPIEEE</sequence>
<evidence type="ECO:0000313" key="9">
    <source>
        <dbReference type="WBParaSite" id="Hba_14318"/>
    </source>
</evidence>
<keyword evidence="1" id="KW-0479">Metal-binding</keyword>
<organism evidence="8 9">
    <name type="scientific">Heterorhabditis bacteriophora</name>
    <name type="common">Entomopathogenic nematode worm</name>
    <dbReference type="NCBI Taxonomy" id="37862"/>
    <lineage>
        <taxon>Eukaryota</taxon>
        <taxon>Metazoa</taxon>
        <taxon>Ecdysozoa</taxon>
        <taxon>Nematoda</taxon>
        <taxon>Chromadorea</taxon>
        <taxon>Rhabditida</taxon>
        <taxon>Rhabditina</taxon>
        <taxon>Rhabditomorpha</taxon>
        <taxon>Strongyloidea</taxon>
        <taxon>Heterorhabditidae</taxon>
        <taxon>Heterorhabditis</taxon>
    </lineage>
</organism>
<dbReference type="PANTHER" id="PTHR24379:SF127">
    <property type="entry name" value="BLOODY FINGERS-RELATED"/>
    <property type="match status" value="1"/>
</dbReference>
<dbReference type="GO" id="GO:0000977">
    <property type="term" value="F:RNA polymerase II transcription regulatory region sequence-specific DNA binding"/>
    <property type="evidence" value="ECO:0007669"/>
    <property type="project" value="TreeGrafter"/>
</dbReference>
<accession>A0A1I7X9X7</accession>
<dbReference type="Proteomes" id="UP000095283">
    <property type="component" value="Unplaced"/>
</dbReference>
<dbReference type="Pfam" id="PF00096">
    <property type="entry name" value="zf-C2H2"/>
    <property type="match status" value="1"/>
</dbReference>
<keyword evidence="2" id="KW-0677">Repeat</keyword>
<dbReference type="GO" id="GO:0000981">
    <property type="term" value="F:DNA-binding transcription factor activity, RNA polymerase II-specific"/>
    <property type="evidence" value="ECO:0007669"/>
    <property type="project" value="TreeGrafter"/>
</dbReference>
<evidence type="ECO:0000256" key="4">
    <source>
        <dbReference type="ARBA" id="ARBA00022833"/>
    </source>
</evidence>
<evidence type="ECO:0000256" key="6">
    <source>
        <dbReference type="SAM" id="MobiDB-lite"/>
    </source>
</evidence>
<evidence type="ECO:0000313" key="8">
    <source>
        <dbReference type="Proteomes" id="UP000095283"/>
    </source>
</evidence>
<dbReference type="WBParaSite" id="Hba_14318">
    <property type="protein sequence ID" value="Hba_14318"/>
    <property type="gene ID" value="Hba_14318"/>
</dbReference>
<dbReference type="AlphaFoldDB" id="A0A1I7X9X7"/>